<evidence type="ECO:0000313" key="2">
    <source>
        <dbReference type="Proteomes" id="UP000594513"/>
    </source>
</evidence>
<name>A0AAE7P473_9BACT</name>
<dbReference type="InterPro" id="IPR047777">
    <property type="entry name" value="LapA-like_RM"/>
</dbReference>
<protein>
    <submittedName>
        <fullName evidence="1">Retention module-containing protein</fullName>
    </submittedName>
</protein>
<evidence type="ECO:0000313" key="1">
    <source>
        <dbReference type="EMBL" id="QPH85565.1"/>
    </source>
</evidence>
<dbReference type="Proteomes" id="UP000594513">
    <property type="component" value="Chromosome"/>
</dbReference>
<reference evidence="1 2" key="1">
    <citation type="journal article" date="2018" name="Emerg. Microbes Infect.">
        <title>Genomic analysis of oral Campylobacter concisus strains identified a potential bacterial molecular marker associated with active Crohn's disease.</title>
        <authorList>
            <person name="Liu F."/>
            <person name="Ma R."/>
            <person name="Tay C.Y.A."/>
            <person name="Octavia S."/>
            <person name="Lan R."/>
            <person name="Chung H.K.L."/>
            <person name="Riordan S.M."/>
            <person name="Grimm M.C."/>
            <person name="Leong R.W."/>
            <person name="Tanaka M.M."/>
            <person name="Connor S."/>
            <person name="Zhang L."/>
        </authorList>
    </citation>
    <scope>NUCLEOTIDE SEQUENCE [LARGE SCALE GENOMIC DNA]</scope>
    <source>
        <strain evidence="1 2">P27CDO-S2</strain>
    </source>
</reference>
<sequence>MAKEAGVVKSVNGGIARALNDLTGEVRQLSVGDIVYQGEKIVTEGSNSKVTITQTDGKDITLIGKDTLTLDQDSNNNETVADISALQQAILKGTDLNALEETAAGGPQAGGNGGDGVSLSSTSFAEGGHISNINANVGSIDALSLAAGGDNSFGVSGGSAVGAGTGATPVIPPIATITALGATNATEGQDWNGPEYKFSLGDLDTNGVNNLATRPTTYTFSLSGVEKGVDYEEIETPDGNFIFEYKDANGDWVPMYGNKLTVNDPRDIENLEVRIAQLANNSIQNQGERVGDDSRFSSIDGAEQGVYERKATVNVTSDNPQIASSSNTGTITDTDDEVSFTKGLDGKTIDTEIGNDIINLHGEIKNGSNVQSGDDDDVINLYGNLTSGSTINTGSENIFGTNSHDTVNVKSGASVDGATLASQGVATFNIEKGATLNNAHINHMYGSDQTVNVNGTLNETEMNLGRGNNKITLDGATSTNKLRVETQSGDDDIVIKNSKIFGDENLIGNHNVMDIRSGQNTVTAEDSELSRLDIQANGGASDKTTVTLKNTKGERLNINGQEEEDVANIEKGSTLNSSIVNLGNGNNTINVDGAKITTSSLITGSNDDIINLKNAELKNVNVETWHGKNEVNIENVTSDNTKITLGGGWSSGDNTVNIKGNFGDIDASSYGKTAISSFGSAVARDFINIADNANVHNVRFDLNQKSDTITIGKNATVSHSQLITGDDNDTLEIGDGANISKGTHMDLGFHSDTAKIGNNVTIDDSDIYMDDGDTTHQSTFGNDTVTIGNNVTFKNYADVKGGQGDDTITIGNNLTLDGNAGIYGDWGEGGGGVNNATDGNDTITIGDNLTVKNNSTVSGGGGDDVISIGKNASIKDTSTIDGGAGFDTLKVADNSIDFSHVKNIEKLDMTNGEKTTLTLTAGNVQDILRDSNENKLKIDGDSNDELTLGSSWTKGASSGGYTTYTSGTTTIEVQDQIHVL</sequence>
<dbReference type="SUPFAM" id="SSF51161">
    <property type="entry name" value="Trimeric LpxA-like enzymes"/>
    <property type="match status" value="1"/>
</dbReference>
<dbReference type="NCBIfam" id="NF033682">
    <property type="entry name" value="retention_LapA"/>
    <property type="match status" value="1"/>
</dbReference>
<gene>
    <name evidence="1" type="ORF">CVT17_00570</name>
</gene>
<dbReference type="InterPro" id="IPR011004">
    <property type="entry name" value="Trimer_LpxA-like_sf"/>
</dbReference>
<proteinExistence type="predicted"/>
<accession>A0AAE7P473</accession>
<dbReference type="Gene3D" id="2.160.20.160">
    <property type="match status" value="2"/>
</dbReference>
<dbReference type="AlphaFoldDB" id="A0AAE7P473"/>
<dbReference type="RefSeq" id="WP_196373573.1">
    <property type="nucleotide sequence ID" value="NZ_CP049272.1"/>
</dbReference>
<dbReference type="EMBL" id="CP049272">
    <property type="protein sequence ID" value="QPH85565.1"/>
    <property type="molecule type" value="Genomic_DNA"/>
</dbReference>
<organism evidence="1 2">
    <name type="scientific">Campylobacter concisus</name>
    <dbReference type="NCBI Taxonomy" id="199"/>
    <lineage>
        <taxon>Bacteria</taxon>
        <taxon>Pseudomonadati</taxon>
        <taxon>Campylobacterota</taxon>
        <taxon>Epsilonproteobacteria</taxon>
        <taxon>Campylobacterales</taxon>
        <taxon>Campylobacteraceae</taxon>
        <taxon>Campylobacter</taxon>
    </lineage>
</organism>
<dbReference type="PRINTS" id="PR00313">
    <property type="entry name" value="CABNDNGRPT"/>
</dbReference>